<dbReference type="EMBL" id="DXEN01000009">
    <property type="protein sequence ID" value="HIX85263.1"/>
    <property type="molecule type" value="Genomic_DNA"/>
</dbReference>
<dbReference type="GO" id="GO:0005737">
    <property type="term" value="C:cytoplasm"/>
    <property type="evidence" value="ECO:0007669"/>
    <property type="project" value="TreeGrafter"/>
</dbReference>
<dbReference type="GO" id="GO:0004792">
    <property type="term" value="F:thiosulfate-cyanide sulfurtransferase activity"/>
    <property type="evidence" value="ECO:0007669"/>
    <property type="project" value="TreeGrafter"/>
</dbReference>
<proteinExistence type="predicted"/>
<name>A0A9D1XPN7_9BACT</name>
<dbReference type="PANTHER" id="PTHR10953:SF102">
    <property type="entry name" value="ADENYLYLTRANSFERASE AND SULFURTRANSFERASE MOCS3"/>
    <property type="match status" value="1"/>
</dbReference>
<evidence type="ECO:0000313" key="2">
    <source>
        <dbReference type="EMBL" id="HIX85263.1"/>
    </source>
</evidence>
<dbReference type="AlphaFoldDB" id="A0A9D1XPN7"/>
<dbReference type="Proteomes" id="UP000823847">
    <property type="component" value="Unassembled WGS sequence"/>
</dbReference>
<reference evidence="2" key="1">
    <citation type="journal article" date="2021" name="PeerJ">
        <title>Extensive microbial diversity within the chicken gut microbiome revealed by metagenomics and culture.</title>
        <authorList>
            <person name="Gilroy R."/>
            <person name="Ravi A."/>
            <person name="Getino M."/>
            <person name="Pursley I."/>
            <person name="Horton D.L."/>
            <person name="Alikhan N.F."/>
            <person name="Baker D."/>
            <person name="Gharbi K."/>
            <person name="Hall N."/>
            <person name="Watson M."/>
            <person name="Adriaenssens E.M."/>
            <person name="Foster-Nyarko E."/>
            <person name="Jarju S."/>
            <person name="Secka A."/>
            <person name="Antonio M."/>
            <person name="Oren A."/>
            <person name="Chaudhuri R.R."/>
            <person name="La Ragione R."/>
            <person name="Hildebrand F."/>
            <person name="Pallen M.J."/>
        </authorList>
    </citation>
    <scope>NUCLEOTIDE SEQUENCE</scope>
    <source>
        <strain evidence="2">ChiHecec2B26-12326</strain>
    </source>
</reference>
<dbReference type="GO" id="GO:0016779">
    <property type="term" value="F:nucleotidyltransferase activity"/>
    <property type="evidence" value="ECO:0007669"/>
    <property type="project" value="TreeGrafter"/>
</dbReference>
<reference evidence="2" key="2">
    <citation type="submission" date="2021-04" db="EMBL/GenBank/DDBJ databases">
        <authorList>
            <person name="Gilroy R."/>
        </authorList>
    </citation>
    <scope>NUCLEOTIDE SEQUENCE</scope>
    <source>
        <strain evidence="2">ChiHecec2B26-12326</strain>
    </source>
</reference>
<comment type="caution">
    <text evidence="2">The sequence shown here is derived from an EMBL/GenBank/DDBJ whole genome shotgun (WGS) entry which is preliminary data.</text>
</comment>
<accession>A0A9D1XPN7</accession>
<dbReference type="InterPro" id="IPR045886">
    <property type="entry name" value="ThiF/MoeB/HesA"/>
</dbReference>
<dbReference type="GO" id="GO:0008641">
    <property type="term" value="F:ubiquitin-like modifier activating enzyme activity"/>
    <property type="evidence" value="ECO:0007669"/>
    <property type="project" value="InterPro"/>
</dbReference>
<dbReference type="InterPro" id="IPR035985">
    <property type="entry name" value="Ubiquitin-activating_enz"/>
</dbReference>
<gene>
    <name evidence="2" type="ORF">H9848_01475</name>
</gene>
<sequence>MRVDEELTPTIPGRWGEEVFPLLSWFRLDKVRNANVMVVGCGALGNEVLKNLALFGVEHLVIVDFDTIELSNLTRSILFTPEDAAEGRPKAIVAAERLRKINPAIQVLPIVGDIAHDVGLGLLRRMDVVVACVDNRWARYCLNRLCMRMNRPWVDGGIDGLEGTARVFVPGKNCYACGLGPEALKDLSFRLSCASVIRRNIREGRMPTTPVVASIIGAVEAQEAIKLLHPEELARGELTSLCGKMYYYEGQHLASRIVDFSAYDDDCPVHERWEPIEKIESLTTGLRVDDALARLSERFGGEPVELCLRDFRFVDYLVDREDDRRYVVSRPDYAVERFVEESPVLRYKPFHSFYQHEFGSIDMRFPYPELTLKEIGVTGCDVVPVRVGKAIRYVELGDELDYSIYLSTNTRAS</sequence>
<dbReference type="InterPro" id="IPR000594">
    <property type="entry name" value="ThiF_NAD_FAD-bd"/>
</dbReference>
<dbReference type="Gene3D" id="3.40.50.720">
    <property type="entry name" value="NAD(P)-binding Rossmann-like Domain"/>
    <property type="match status" value="1"/>
</dbReference>
<protein>
    <submittedName>
        <fullName evidence="2">HesA/MoeB/ThiF family protein</fullName>
    </submittedName>
</protein>
<dbReference type="CDD" id="cd00757">
    <property type="entry name" value="ThiF_MoeB_HesA_family"/>
    <property type="match status" value="1"/>
</dbReference>
<dbReference type="Pfam" id="PF00899">
    <property type="entry name" value="ThiF"/>
    <property type="match status" value="1"/>
</dbReference>
<evidence type="ECO:0000313" key="3">
    <source>
        <dbReference type="Proteomes" id="UP000823847"/>
    </source>
</evidence>
<dbReference type="SUPFAM" id="SSF69572">
    <property type="entry name" value="Activating enzymes of the ubiquitin-like proteins"/>
    <property type="match status" value="1"/>
</dbReference>
<organism evidence="2 3">
    <name type="scientific">Candidatus Parabacteroides intestinigallinarum</name>
    <dbReference type="NCBI Taxonomy" id="2838722"/>
    <lineage>
        <taxon>Bacteria</taxon>
        <taxon>Pseudomonadati</taxon>
        <taxon>Bacteroidota</taxon>
        <taxon>Bacteroidia</taxon>
        <taxon>Bacteroidales</taxon>
        <taxon>Tannerellaceae</taxon>
        <taxon>Parabacteroides</taxon>
    </lineage>
</organism>
<evidence type="ECO:0000259" key="1">
    <source>
        <dbReference type="Pfam" id="PF00899"/>
    </source>
</evidence>
<dbReference type="PANTHER" id="PTHR10953">
    <property type="entry name" value="UBIQUITIN-ACTIVATING ENZYME E1"/>
    <property type="match status" value="1"/>
</dbReference>
<feature type="domain" description="THIF-type NAD/FAD binding fold" evidence="1">
    <location>
        <begin position="28"/>
        <end position="269"/>
    </location>
</feature>